<proteinExistence type="predicted"/>
<keyword evidence="1" id="KW-0812">Transmembrane</keyword>
<dbReference type="EMBL" id="CP024702">
    <property type="protein sequence ID" value="ATV65623.1"/>
    <property type="molecule type" value="Genomic_DNA"/>
</dbReference>
<reference evidence="3" key="1">
    <citation type="submission" date="2017-11" db="EMBL/GenBank/DDBJ databases">
        <title>Genome sequencing of Fusobacterium periodonticum KCOM 1282.</title>
        <authorList>
            <person name="Kook J.-K."/>
            <person name="Park S.-N."/>
            <person name="Lim Y.K."/>
        </authorList>
    </citation>
    <scope>NUCLEOTIDE SEQUENCE [LARGE SCALE GENOMIC DNA]</scope>
    <source>
        <strain evidence="3">KCOM 1282</strain>
    </source>
</reference>
<protein>
    <submittedName>
        <fullName evidence="2">Uncharacterized protein</fullName>
    </submittedName>
</protein>
<organism evidence="2 3">
    <name type="scientific">Fusobacterium pseudoperiodonticum</name>
    <dbReference type="NCBI Taxonomy" id="2663009"/>
    <lineage>
        <taxon>Bacteria</taxon>
        <taxon>Fusobacteriati</taxon>
        <taxon>Fusobacteriota</taxon>
        <taxon>Fusobacteriia</taxon>
        <taxon>Fusobacteriales</taxon>
        <taxon>Fusobacteriaceae</taxon>
        <taxon>Fusobacterium</taxon>
    </lineage>
</organism>
<dbReference type="AlphaFoldDB" id="A0AAD0F3A2"/>
<evidence type="ECO:0000256" key="1">
    <source>
        <dbReference type="SAM" id="Phobius"/>
    </source>
</evidence>
<dbReference type="RefSeq" id="WP_099990347.1">
    <property type="nucleotide sequence ID" value="NZ_CP024702.1"/>
</dbReference>
<feature type="transmembrane region" description="Helical" evidence="1">
    <location>
        <begin position="263"/>
        <end position="282"/>
    </location>
</feature>
<gene>
    <name evidence="2" type="ORF">CTM86_02960</name>
</gene>
<keyword evidence="1" id="KW-0472">Membrane</keyword>
<dbReference type="Proteomes" id="UP000231749">
    <property type="component" value="Chromosome"/>
</dbReference>
<sequence length="300" mass="33743">MVAYLCEQKQLKQIYFRSNLIRNEELCKLYSVDGRLKLDVVYTNPTKKEKEKGTIAEINTIDIETFNNNSMEVVGKYKNTENATDIKVTIVPNDQIGNEQQVNVGASPENVQRYNVEADPVVVAKDTRNVKLPSNELFSSVDYVVASKDSTLESKIEKPKRHSVRIMPMGSRNTAKKEESIKVGAVQEKVEAVVEEKVNLQPETPIVEAVKTNNAPKDYRVIPDQPKVEKMQEEPVIEKEVVTSNTNVHYEEVSPRGQRKNSFLLPILFIGIGILLGGFLGLKSSFMFNAPKTVETAQNK</sequence>
<accession>A0AAD0F3A2</accession>
<name>A0AAD0F3A2_9FUSO</name>
<keyword evidence="1" id="KW-1133">Transmembrane helix</keyword>
<evidence type="ECO:0000313" key="3">
    <source>
        <dbReference type="Proteomes" id="UP000231749"/>
    </source>
</evidence>
<evidence type="ECO:0000313" key="2">
    <source>
        <dbReference type="EMBL" id="ATV65623.1"/>
    </source>
</evidence>